<dbReference type="AlphaFoldDB" id="A0A383D5F8"/>
<proteinExistence type="predicted"/>
<name>A0A383D5F8_9ZZZZ</name>
<evidence type="ECO:0008006" key="2">
    <source>
        <dbReference type="Google" id="ProtNLM"/>
    </source>
</evidence>
<organism evidence="1">
    <name type="scientific">marine metagenome</name>
    <dbReference type="NCBI Taxonomy" id="408172"/>
    <lineage>
        <taxon>unclassified sequences</taxon>
        <taxon>metagenomes</taxon>
        <taxon>ecological metagenomes</taxon>
    </lineage>
</organism>
<dbReference type="EMBL" id="UINC01214528">
    <property type="protein sequence ID" value="SVE39797.1"/>
    <property type="molecule type" value="Genomic_DNA"/>
</dbReference>
<feature type="non-terminal residue" evidence="1">
    <location>
        <position position="142"/>
    </location>
</feature>
<reference evidence="1" key="1">
    <citation type="submission" date="2018-05" db="EMBL/GenBank/DDBJ databases">
        <authorList>
            <person name="Lanie J.A."/>
            <person name="Ng W.-L."/>
            <person name="Kazmierczak K.M."/>
            <person name="Andrzejewski T.M."/>
            <person name="Davidsen T.M."/>
            <person name="Wayne K.J."/>
            <person name="Tettelin H."/>
            <person name="Glass J.I."/>
            <person name="Rusch D."/>
            <person name="Podicherti R."/>
            <person name="Tsui H.-C.T."/>
            <person name="Winkler M.E."/>
        </authorList>
    </citation>
    <scope>NUCLEOTIDE SEQUENCE</scope>
</reference>
<evidence type="ECO:0000313" key="1">
    <source>
        <dbReference type="EMBL" id="SVE39797.1"/>
    </source>
</evidence>
<accession>A0A383D5F8</accession>
<gene>
    <name evidence="1" type="ORF">METZ01_LOCUS492651</name>
</gene>
<sequence length="142" mass="15533">MSNGTSTLERFMAVIRGVCQKTGHPMPPHLTPLAEGHAIPEPPPLEEALETAGLALDDAQSACLFANIVNLTITDGRVRDRSLVELATETLRLDRDSARDVTEALEARFQQNAFRDDEEWALFCAVLLAMAAADEEVKQSET</sequence>
<protein>
    <recommendedName>
        <fullName evidence="2">Co-chaperone DjlA N-terminal domain-containing protein</fullName>
    </recommendedName>
</protein>